<feature type="compositionally biased region" description="Low complexity" evidence="1">
    <location>
        <begin position="228"/>
        <end position="242"/>
    </location>
</feature>
<evidence type="ECO:0000313" key="3">
    <source>
        <dbReference type="Proteomes" id="UP000199727"/>
    </source>
</evidence>
<feature type="region of interest" description="Disordered" evidence="1">
    <location>
        <begin position="159"/>
        <end position="245"/>
    </location>
</feature>
<protein>
    <recommendedName>
        <fullName evidence="4">F-box domain-containing protein</fullName>
    </recommendedName>
</protein>
<dbReference type="Gene3D" id="3.80.10.10">
    <property type="entry name" value="Ribonuclease Inhibitor"/>
    <property type="match status" value="2"/>
</dbReference>
<proteinExistence type="predicted"/>
<dbReference type="PANTHER" id="PTHR13318:SF281">
    <property type="entry name" value="F-BOX DOMAIN-CONTAINING PROTEIN"/>
    <property type="match status" value="1"/>
</dbReference>
<dbReference type="OrthoDB" id="550575at2759"/>
<dbReference type="SUPFAM" id="SSF52047">
    <property type="entry name" value="RNI-like"/>
    <property type="match status" value="1"/>
</dbReference>
<dbReference type="Proteomes" id="UP000199727">
    <property type="component" value="Unassembled WGS sequence"/>
</dbReference>
<dbReference type="EMBL" id="AMKT01000076">
    <property type="protein sequence ID" value="OXG14427.1"/>
    <property type="molecule type" value="Genomic_DNA"/>
</dbReference>
<evidence type="ECO:0000256" key="1">
    <source>
        <dbReference type="SAM" id="MobiDB-lite"/>
    </source>
</evidence>
<sequence>MTSFPIPLPPQHTSSVAPLSDSSSSPRTPRFTRHRSDTMLSTSSSASSCILQTPETPSILETLSAGLSLGIPIGPSKPLAESSNELRLRRRASSYEFGALWEESPGDHPVGKPGPSRLSVAGAGCRLCDSPEEGDRDDYFSPAASIAPANHMIYQPSPLHQQTQSEIPQVADPGIITTNPNRPSVTRRASSKLKDTIRLKLGRSKSSFKVLNRNAQREGGELSHDQASQSPSITSSNPSTTSRRQRLKSLISFSQSSNFSSPSVCSDTPSSDLAFSSGGSQGIALGAPLNAGNRSHSLIVPTTVDVSVEKAIVEACNEEIGQVEEKMDRKGKGRAVHLPHPSRIQSQTIDSHNTLYDLSTPILTHELSSPPDMFHTEGVKGAKHVGFEESLPKELKLLVMKKLMESFANESFGRFSGELLGRMELIKMSTVSKSWEALCFDGQLWQAIDLAAIAHLLPVSVLHRILKHSASFITDLSLRGMDEVGGEMLVKALGGENVDIMRYDYNNLLGPRLNIQRLDLSGCETLAENDLASIISCCPNLRSLSLRALSAVGSRLMCFIEKIETLEEIDVSYCRALELPFISSYIKRISEVQAKNLRSIRAAGLLYSSNMLLLSIMERCHNLERLDLQGCHDVSDGMFENFHNYCIEYDECLSSLTHLNVSNTPLTPAIFTFLNDHLPNLTHLEMANLSGVDNPDDDDDGYELSRMLKSMPKLRKVDLEDTAGLSGVSDMVLEALTPMEGDVGTTGCELEELKIGYARASSGAIVDLIKGCKKLRVLELDNTEANNSVMREFLRHSSHPCSRLSIIDCHNVTSTAYTEIAASTRARQGWEGWAAVPFGYDKDVEMAEKVVLKTFWGWKRVVVPKGWMEMRNEAETMESRKRARREQEEQDACGSAGESSVGSKWKGKGKGKAKGDVDGDLGRTRPRMRSNGSISREPVGCIIA</sequence>
<dbReference type="PANTHER" id="PTHR13318">
    <property type="entry name" value="PARTNER OF PAIRED, ISOFORM B-RELATED"/>
    <property type="match status" value="1"/>
</dbReference>
<feature type="region of interest" description="Disordered" evidence="1">
    <location>
        <begin position="1"/>
        <end position="49"/>
    </location>
</feature>
<evidence type="ECO:0000313" key="2">
    <source>
        <dbReference type="EMBL" id="OXG14427.1"/>
    </source>
</evidence>
<feature type="compositionally biased region" description="Low complexity" evidence="1">
    <location>
        <begin position="13"/>
        <end position="29"/>
    </location>
</feature>
<feature type="compositionally biased region" description="Pro residues" evidence="1">
    <location>
        <begin position="1"/>
        <end position="10"/>
    </location>
</feature>
<feature type="region of interest" description="Disordered" evidence="1">
    <location>
        <begin position="878"/>
        <end position="944"/>
    </location>
</feature>
<reference evidence="2 3" key="1">
    <citation type="submission" date="2017-06" db="EMBL/GenBank/DDBJ databases">
        <title>Global population genomics of the pathogenic fungus Cryptococcus neoformans var. grubii.</title>
        <authorList>
            <person name="Cuomo C."/>
            <person name="Litvintseva A."/>
            <person name="Chen Y."/>
            <person name="Young S."/>
            <person name="Zeng Q."/>
            <person name="Chapman S."/>
            <person name="Gujja S."/>
            <person name="Saif S."/>
            <person name="Birren B."/>
        </authorList>
    </citation>
    <scope>NUCLEOTIDE SEQUENCE [LARGE SCALE GENOMIC DNA]</scope>
    <source>
        <strain evidence="2 3">Tu259-1</strain>
    </source>
</reference>
<dbReference type="GO" id="GO:0031146">
    <property type="term" value="P:SCF-dependent proteasomal ubiquitin-dependent protein catabolic process"/>
    <property type="evidence" value="ECO:0007669"/>
    <property type="project" value="TreeGrafter"/>
</dbReference>
<organism evidence="2 3">
    <name type="scientific">Cryptococcus neoformans Tu259-1</name>
    <dbReference type="NCBI Taxonomy" id="1230072"/>
    <lineage>
        <taxon>Eukaryota</taxon>
        <taxon>Fungi</taxon>
        <taxon>Dikarya</taxon>
        <taxon>Basidiomycota</taxon>
        <taxon>Agaricomycotina</taxon>
        <taxon>Tremellomycetes</taxon>
        <taxon>Tremellales</taxon>
        <taxon>Cryptococcaceae</taxon>
        <taxon>Cryptococcus</taxon>
        <taxon>Cryptococcus neoformans species complex</taxon>
    </lineage>
</organism>
<feature type="compositionally biased region" description="Basic and acidic residues" evidence="1">
    <location>
        <begin position="913"/>
        <end position="923"/>
    </location>
</feature>
<gene>
    <name evidence="2" type="ORF">C361_05729</name>
</gene>
<evidence type="ECO:0008006" key="4">
    <source>
        <dbReference type="Google" id="ProtNLM"/>
    </source>
</evidence>
<name>A0A854QBD8_CRYNE</name>
<dbReference type="InterPro" id="IPR032675">
    <property type="entry name" value="LRR_dom_sf"/>
</dbReference>
<feature type="compositionally biased region" description="Polar residues" evidence="1">
    <location>
        <begin position="176"/>
        <end position="188"/>
    </location>
</feature>
<dbReference type="AlphaFoldDB" id="A0A854QBD8"/>
<feature type="compositionally biased region" description="Basic and acidic residues" evidence="1">
    <location>
        <begin position="215"/>
        <end position="224"/>
    </location>
</feature>
<dbReference type="GO" id="GO:0019005">
    <property type="term" value="C:SCF ubiquitin ligase complex"/>
    <property type="evidence" value="ECO:0007669"/>
    <property type="project" value="TreeGrafter"/>
</dbReference>
<accession>A0A854QBD8</accession>
<comment type="caution">
    <text evidence="2">The sequence shown here is derived from an EMBL/GenBank/DDBJ whole genome shotgun (WGS) entry which is preliminary data.</text>
</comment>